<feature type="region of interest" description="Disordered" evidence="1">
    <location>
        <begin position="1"/>
        <end position="38"/>
    </location>
</feature>
<evidence type="ECO:0000313" key="3">
    <source>
        <dbReference type="Proteomes" id="UP000316621"/>
    </source>
</evidence>
<proteinExistence type="predicted"/>
<feature type="compositionally biased region" description="Basic and acidic residues" evidence="1">
    <location>
        <begin position="26"/>
        <end position="35"/>
    </location>
</feature>
<keyword evidence="3" id="KW-1185">Reference proteome</keyword>
<sequence length="104" mass="11933">MGQSRIRKAMKRDSREKILGTKKTPAKRETEKVQEQDNAVVNESMSKVYKQKMLECNLRYKMASGKKKKKDCSTSHSLSPQLPKDSREQLKHASMSSSLCEAER</sequence>
<reference evidence="2 3" key="1">
    <citation type="journal article" date="2018" name="Science">
        <title>The opium poppy genome and morphinan production.</title>
        <authorList>
            <person name="Guo L."/>
            <person name="Winzer T."/>
            <person name="Yang X."/>
            <person name="Li Y."/>
            <person name="Ning Z."/>
            <person name="He Z."/>
            <person name="Teodor R."/>
            <person name="Lu Y."/>
            <person name="Bowser T.A."/>
            <person name="Graham I.A."/>
            <person name="Ye K."/>
        </authorList>
    </citation>
    <scope>NUCLEOTIDE SEQUENCE [LARGE SCALE GENOMIC DNA]</scope>
    <source>
        <strain evidence="3">cv. HN1</strain>
        <tissue evidence="2">Leaves</tissue>
    </source>
</reference>
<protein>
    <submittedName>
        <fullName evidence="2">Uncharacterized protein</fullName>
    </submittedName>
</protein>
<gene>
    <name evidence="2" type="ORF">C5167_042312</name>
</gene>
<dbReference type="AlphaFoldDB" id="A0A4Y7L3H6"/>
<evidence type="ECO:0000256" key="1">
    <source>
        <dbReference type="SAM" id="MobiDB-lite"/>
    </source>
</evidence>
<dbReference type="Gramene" id="RZC79736">
    <property type="protein sequence ID" value="RZC79736"/>
    <property type="gene ID" value="C5167_042312"/>
</dbReference>
<organism evidence="2 3">
    <name type="scientific">Papaver somniferum</name>
    <name type="common">Opium poppy</name>
    <dbReference type="NCBI Taxonomy" id="3469"/>
    <lineage>
        <taxon>Eukaryota</taxon>
        <taxon>Viridiplantae</taxon>
        <taxon>Streptophyta</taxon>
        <taxon>Embryophyta</taxon>
        <taxon>Tracheophyta</taxon>
        <taxon>Spermatophyta</taxon>
        <taxon>Magnoliopsida</taxon>
        <taxon>Ranunculales</taxon>
        <taxon>Papaveraceae</taxon>
        <taxon>Papaveroideae</taxon>
        <taxon>Papaver</taxon>
    </lineage>
</organism>
<accession>A0A4Y7L3H6</accession>
<feature type="compositionally biased region" description="Basic residues" evidence="1">
    <location>
        <begin position="1"/>
        <end position="10"/>
    </location>
</feature>
<feature type="compositionally biased region" description="Polar residues" evidence="1">
    <location>
        <begin position="94"/>
        <end position="104"/>
    </location>
</feature>
<name>A0A4Y7L3H6_PAPSO</name>
<evidence type="ECO:0000313" key="2">
    <source>
        <dbReference type="EMBL" id="RZC79736.1"/>
    </source>
</evidence>
<dbReference type="Proteomes" id="UP000316621">
    <property type="component" value="Chromosome 10"/>
</dbReference>
<dbReference type="EMBL" id="CM010724">
    <property type="protein sequence ID" value="RZC79736.1"/>
    <property type="molecule type" value="Genomic_DNA"/>
</dbReference>
<feature type="region of interest" description="Disordered" evidence="1">
    <location>
        <begin position="64"/>
        <end position="104"/>
    </location>
</feature>